<dbReference type="PANTHER" id="PTHR22988">
    <property type="entry name" value="MYOTONIC DYSTROPHY S/T KINASE-RELATED"/>
    <property type="match status" value="1"/>
</dbReference>
<accession>A0A835XN27</accession>
<feature type="compositionally biased region" description="Pro residues" evidence="4">
    <location>
        <begin position="265"/>
        <end position="277"/>
    </location>
</feature>
<evidence type="ECO:0000256" key="3">
    <source>
        <dbReference type="ARBA" id="ARBA00048679"/>
    </source>
</evidence>
<dbReference type="Proteomes" id="UP000612055">
    <property type="component" value="Unassembled WGS sequence"/>
</dbReference>
<dbReference type="EMBL" id="JAEHOE010000090">
    <property type="protein sequence ID" value="KAG2487907.1"/>
    <property type="molecule type" value="Genomic_DNA"/>
</dbReference>
<comment type="catalytic activity">
    <reaction evidence="2">
        <text>L-threonyl-[protein] + ATP = O-phospho-L-threonyl-[protein] + ADP + H(+)</text>
        <dbReference type="Rhea" id="RHEA:46608"/>
        <dbReference type="Rhea" id="RHEA-COMP:11060"/>
        <dbReference type="Rhea" id="RHEA-COMP:11605"/>
        <dbReference type="ChEBI" id="CHEBI:15378"/>
        <dbReference type="ChEBI" id="CHEBI:30013"/>
        <dbReference type="ChEBI" id="CHEBI:30616"/>
        <dbReference type="ChEBI" id="CHEBI:61977"/>
        <dbReference type="ChEBI" id="CHEBI:456216"/>
        <dbReference type="EC" id="2.7.11.1"/>
    </reaction>
</comment>
<dbReference type="PANTHER" id="PTHR22988:SF71">
    <property type="entry name" value="CITRON RHO-INTERACTING KINASE"/>
    <property type="match status" value="1"/>
</dbReference>
<dbReference type="CDD" id="cd06257">
    <property type="entry name" value="DnaJ"/>
    <property type="match status" value="1"/>
</dbReference>
<sequence>MASTRRRRPQQPRGEAVRGLEVQLADERSHRRRQDSQRQGLEAQLELERAGRQQAAAAAEARRRQEEDAAERQQAAEARCRRLETAVEEQRLRVALLRTNLEAERAASQQQAATAAKQWRELEEELAWYKDQAAAADQQRASLQARLLEAEASRQREVAAVKAQWQAAAAAARSQLEQERGGRQRAEAEAGQLRRTVEELTAELQAHRARQEQQRQRKQHARDSAPPPPPPPGGHGAGDSSWAGAGAGGFNGAGCGAGPGSDGAAPPPPPPPPPPAPEAAADEVFAAAKAPCLDGTLSVRELRQFLAQAGSSAAARLCTEKRDLLALARQRLGAWHVRRAGACSRLAGGVGDWLLFGLSPGAPVPGEAALQACYKDLALRLHPDKNPGDGEATAAFQYLQDAYERMRAAAGAARGA</sequence>
<dbReference type="GO" id="GO:0005856">
    <property type="term" value="C:cytoskeleton"/>
    <property type="evidence" value="ECO:0007669"/>
    <property type="project" value="TreeGrafter"/>
</dbReference>
<evidence type="ECO:0000259" key="5">
    <source>
        <dbReference type="PROSITE" id="PS50076"/>
    </source>
</evidence>
<feature type="compositionally biased region" description="Basic residues" evidence="4">
    <location>
        <begin position="1"/>
        <end position="10"/>
    </location>
</feature>
<evidence type="ECO:0000313" key="6">
    <source>
        <dbReference type="EMBL" id="KAG2487907.1"/>
    </source>
</evidence>
<dbReference type="InterPro" id="IPR050839">
    <property type="entry name" value="Rho-assoc_Ser/Thr_Kinase"/>
</dbReference>
<gene>
    <name evidence="6" type="ORF">HYH03_013487</name>
</gene>
<feature type="domain" description="J" evidence="5">
    <location>
        <begin position="351"/>
        <end position="416"/>
    </location>
</feature>
<dbReference type="GO" id="GO:0005737">
    <property type="term" value="C:cytoplasm"/>
    <property type="evidence" value="ECO:0007669"/>
    <property type="project" value="TreeGrafter"/>
</dbReference>
<reference evidence="6" key="1">
    <citation type="journal article" date="2020" name="bioRxiv">
        <title>Comparative genomics of Chlamydomonas.</title>
        <authorList>
            <person name="Craig R.J."/>
            <person name="Hasan A.R."/>
            <person name="Ness R.W."/>
            <person name="Keightley P.D."/>
        </authorList>
    </citation>
    <scope>NUCLEOTIDE SEQUENCE</scope>
    <source>
        <strain evidence="6">CCAP 11/70</strain>
    </source>
</reference>
<evidence type="ECO:0000313" key="7">
    <source>
        <dbReference type="Proteomes" id="UP000612055"/>
    </source>
</evidence>
<name>A0A835XN27_9CHLO</name>
<comment type="catalytic activity">
    <reaction evidence="3">
        <text>L-seryl-[protein] + ATP = O-phospho-L-seryl-[protein] + ADP + H(+)</text>
        <dbReference type="Rhea" id="RHEA:17989"/>
        <dbReference type="Rhea" id="RHEA-COMP:9863"/>
        <dbReference type="Rhea" id="RHEA-COMP:11604"/>
        <dbReference type="ChEBI" id="CHEBI:15378"/>
        <dbReference type="ChEBI" id="CHEBI:29999"/>
        <dbReference type="ChEBI" id="CHEBI:30616"/>
        <dbReference type="ChEBI" id="CHEBI:83421"/>
        <dbReference type="ChEBI" id="CHEBI:456216"/>
        <dbReference type="EC" id="2.7.11.1"/>
    </reaction>
</comment>
<protein>
    <recommendedName>
        <fullName evidence="5">J domain-containing protein</fullName>
    </recommendedName>
</protein>
<dbReference type="InterPro" id="IPR001623">
    <property type="entry name" value="DnaJ_domain"/>
</dbReference>
<keyword evidence="1" id="KW-0597">Phosphoprotein</keyword>
<keyword evidence="7" id="KW-1185">Reference proteome</keyword>
<evidence type="ECO:0000256" key="4">
    <source>
        <dbReference type="SAM" id="MobiDB-lite"/>
    </source>
</evidence>
<feature type="compositionally biased region" description="Basic and acidic residues" evidence="4">
    <location>
        <begin position="205"/>
        <end position="215"/>
    </location>
</feature>
<dbReference type="SMART" id="SM00271">
    <property type="entry name" value="DnaJ"/>
    <property type="match status" value="1"/>
</dbReference>
<dbReference type="SUPFAM" id="SSF46565">
    <property type="entry name" value="Chaperone J-domain"/>
    <property type="match status" value="1"/>
</dbReference>
<evidence type="ECO:0000256" key="1">
    <source>
        <dbReference type="ARBA" id="ARBA00022553"/>
    </source>
</evidence>
<dbReference type="Pfam" id="PF00226">
    <property type="entry name" value="DnaJ"/>
    <property type="match status" value="1"/>
</dbReference>
<feature type="compositionally biased region" description="Basic and acidic residues" evidence="4">
    <location>
        <begin position="60"/>
        <end position="71"/>
    </location>
</feature>
<dbReference type="AlphaFoldDB" id="A0A835XN27"/>
<dbReference type="PROSITE" id="PS50076">
    <property type="entry name" value="DNAJ_2"/>
    <property type="match status" value="1"/>
</dbReference>
<dbReference type="Gene3D" id="1.10.287.110">
    <property type="entry name" value="DnaJ domain"/>
    <property type="match status" value="1"/>
</dbReference>
<feature type="region of interest" description="Disordered" evidence="4">
    <location>
        <begin position="204"/>
        <end position="279"/>
    </location>
</feature>
<dbReference type="GO" id="GO:0031032">
    <property type="term" value="P:actomyosin structure organization"/>
    <property type="evidence" value="ECO:0007669"/>
    <property type="project" value="TreeGrafter"/>
</dbReference>
<proteinExistence type="predicted"/>
<feature type="compositionally biased region" description="Gly residues" evidence="4">
    <location>
        <begin position="245"/>
        <end position="261"/>
    </location>
</feature>
<dbReference type="OrthoDB" id="541564at2759"/>
<dbReference type="InterPro" id="IPR036869">
    <property type="entry name" value="J_dom_sf"/>
</dbReference>
<evidence type="ECO:0000256" key="2">
    <source>
        <dbReference type="ARBA" id="ARBA00047899"/>
    </source>
</evidence>
<feature type="region of interest" description="Disordered" evidence="4">
    <location>
        <begin position="1"/>
        <end position="75"/>
    </location>
</feature>
<comment type="caution">
    <text evidence="6">The sequence shown here is derived from an EMBL/GenBank/DDBJ whole genome shotgun (WGS) entry which is preliminary data.</text>
</comment>
<organism evidence="6 7">
    <name type="scientific">Edaphochlamys debaryana</name>
    <dbReference type="NCBI Taxonomy" id="47281"/>
    <lineage>
        <taxon>Eukaryota</taxon>
        <taxon>Viridiplantae</taxon>
        <taxon>Chlorophyta</taxon>
        <taxon>core chlorophytes</taxon>
        <taxon>Chlorophyceae</taxon>
        <taxon>CS clade</taxon>
        <taxon>Chlamydomonadales</taxon>
        <taxon>Chlamydomonadales incertae sedis</taxon>
        <taxon>Edaphochlamys</taxon>
    </lineage>
</organism>
<dbReference type="GO" id="GO:0004674">
    <property type="term" value="F:protein serine/threonine kinase activity"/>
    <property type="evidence" value="ECO:0007669"/>
    <property type="project" value="UniProtKB-EC"/>
</dbReference>